<sequence>MKPMSPEYSMDMPSTAGTYTRGRPDSIPTANTATSSRESPSLVGSEAHMIRTMSMIEQFWAYMIWGDLNSEEKNFQHSVLDHVYLFMGERYLIDDIMYLCTHDLLTSVAEYSSHSKTIQVFGNILAGNLDGSAFRYTMLMCDFIKAVDWKEVEDFRAFAHVVYPFMGMEHKIIPVQNQQPPTHGLTWKEFNTSLEEIVTTSSEKIRRKLYSEAETAARFEGYRETVPLMRLARILLISSN</sequence>
<dbReference type="Proteomes" id="UP001186944">
    <property type="component" value="Unassembled WGS sequence"/>
</dbReference>
<organism evidence="2 3">
    <name type="scientific">Pinctada imbricata</name>
    <name type="common">Atlantic pearl-oyster</name>
    <name type="synonym">Pinctada martensii</name>
    <dbReference type="NCBI Taxonomy" id="66713"/>
    <lineage>
        <taxon>Eukaryota</taxon>
        <taxon>Metazoa</taxon>
        <taxon>Spiralia</taxon>
        <taxon>Lophotrochozoa</taxon>
        <taxon>Mollusca</taxon>
        <taxon>Bivalvia</taxon>
        <taxon>Autobranchia</taxon>
        <taxon>Pteriomorphia</taxon>
        <taxon>Pterioida</taxon>
        <taxon>Pterioidea</taxon>
        <taxon>Pteriidae</taxon>
        <taxon>Pinctada</taxon>
    </lineage>
</organism>
<feature type="region of interest" description="Disordered" evidence="1">
    <location>
        <begin position="1"/>
        <end position="41"/>
    </location>
</feature>
<accession>A0AA88Y0L5</accession>
<name>A0AA88Y0L5_PINIB</name>
<proteinExistence type="predicted"/>
<comment type="caution">
    <text evidence="2">The sequence shown here is derived from an EMBL/GenBank/DDBJ whole genome shotgun (WGS) entry which is preliminary data.</text>
</comment>
<dbReference type="EMBL" id="VSWD01000008">
    <property type="protein sequence ID" value="KAK3095494.1"/>
    <property type="molecule type" value="Genomic_DNA"/>
</dbReference>
<keyword evidence="3" id="KW-1185">Reference proteome</keyword>
<evidence type="ECO:0000313" key="3">
    <source>
        <dbReference type="Proteomes" id="UP001186944"/>
    </source>
</evidence>
<evidence type="ECO:0000313" key="2">
    <source>
        <dbReference type="EMBL" id="KAK3095494.1"/>
    </source>
</evidence>
<feature type="compositionally biased region" description="Polar residues" evidence="1">
    <location>
        <begin position="28"/>
        <end position="39"/>
    </location>
</feature>
<evidence type="ECO:0000256" key="1">
    <source>
        <dbReference type="SAM" id="MobiDB-lite"/>
    </source>
</evidence>
<dbReference type="AlphaFoldDB" id="A0AA88Y0L5"/>
<reference evidence="2" key="1">
    <citation type="submission" date="2019-08" db="EMBL/GenBank/DDBJ databases">
        <title>The improved chromosome-level genome for the pearl oyster Pinctada fucata martensii using PacBio sequencing and Hi-C.</title>
        <authorList>
            <person name="Zheng Z."/>
        </authorList>
    </citation>
    <scope>NUCLEOTIDE SEQUENCE</scope>
    <source>
        <strain evidence="2">ZZ-2019</strain>
        <tissue evidence="2">Adductor muscle</tissue>
    </source>
</reference>
<gene>
    <name evidence="2" type="ORF">FSP39_015331</name>
</gene>
<protein>
    <submittedName>
        <fullName evidence="2">Uncharacterized protein</fullName>
    </submittedName>
</protein>